<dbReference type="CDD" id="cd01744">
    <property type="entry name" value="GATase1_CPSase"/>
    <property type="match status" value="1"/>
</dbReference>
<comment type="catalytic activity">
    <reaction evidence="9 11">
        <text>hydrogencarbonate + L-glutamine + 2 ATP + H2O = carbamoyl phosphate + L-glutamate + 2 ADP + phosphate + 2 H(+)</text>
        <dbReference type="Rhea" id="RHEA:18633"/>
        <dbReference type="ChEBI" id="CHEBI:15377"/>
        <dbReference type="ChEBI" id="CHEBI:15378"/>
        <dbReference type="ChEBI" id="CHEBI:17544"/>
        <dbReference type="ChEBI" id="CHEBI:29985"/>
        <dbReference type="ChEBI" id="CHEBI:30616"/>
        <dbReference type="ChEBI" id="CHEBI:43474"/>
        <dbReference type="ChEBI" id="CHEBI:58228"/>
        <dbReference type="ChEBI" id="CHEBI:58359"/>
        <dbReference type="ChEBI" id="CHEBI:456216"/>
        <dbReference type="EC" id="6.3.5.5"/>
    </reaction>
</comment>
<dbReference type="GO" id="GO:0006526">
    <property type="term" value="P:L-arginine biosynthetic process"/>
    <property type="evidence" value="ECO:0007669"/>
    <property type="project" value="UniProtKB-UniRule"/>
</dbReference>
<name>A0A517YDD5_9BACT</name>
<dbReference type="GO" id="GO:0006541">
    <property type="term" value="P:glutamine metabolic process"/>
    <property type="evidence" value="ECO:0007669"/>
    <property type="project" value="InterPro"/>
</dbReference>
<comment type="similarity">
    <text evidence="3 11">Belongs to the CarA family.</text>
</comment>
<evidence type="ECO:0000256" key="11">
    <source>
        <dbReference type="HAMAP-Rule" id="MF_01209"/>
    </source>
</evidence>
<sequence>MSQPAKLALEDGTVFTGVAFGAIGEIDGEVCFNTSMTGYQEILTDPSYRGQIVTMTYTEIGNYGVNREDLESGKPHLAGFVVKEFAEKPSNFRAEESLDSYLKKHNIVGLAGIDTRALVRRLRNRGAMKGVISSVDLNDESLVQKAKTSPGLVGRDLVREVLPTQPRDWNEKLSSWAKLPIEPNPAFDDQRFHVIALDYGMKWNIARHLTDEGCKVTILPGTSTAEEVLARNPDGVFLSNGPGDPEPLHYAQDCIRGVLGKVPVFGICLGHQLLGLACGAKTFKLKFGHRGANQPVQNLDTSKIEITSQNHGFAVEEESLPTCLEITHRNLNDNTVAGLRHKEVPAFSVQYHPESSAGPHDSRYLFRQFRELMAAAKGVSAS</sequence>
<dbReference type="InterPro" id="IPR036480">
    <property type="entry name" value="CarbP_synth_ssu_N_sf"/>
</dbReference>
<evidence type="ECO:0000256" key="8">
    <source>
        <dbReference type="ARBA" id="ARBA00022975"/>
    </source>
</evidence>
<reference evidence="13 14" key="1">
    <citation type="submission" date="2019-02" db="EMBL/GenBank/DDBJ databases">
        <title>Deep-cultivation of Planctomycetes and their phenomic and genomic characterization uncovers novel biology.</title>
        <authorList>
            <person name="Wiegand S."/>
            <person name="Jogler M."/>
            <person name="Boedeker C."/>
            <person name="Pinto D."/>
            <person name="Vollmers J."/>
            <person name="Rivas-Marin E."/>
            <person name="Kohn T."/>
            <person name="Peeters S.H."/>
            <person name="Heuer A."/>
            <person name="Rast P."/>
            <person name="Oberbeckmann S."/>
            <person name="Bunk B."/>
            <person name="Jeske O."/>
            <person name="Meyerdierks A."/>
            <person name="Storesund J.E."/>
            <person name="Kallscheuer N."/>
            <person name="Luecker S."/>
            <person name="Lage O.M."/>
            <person name="Pohl T."/>
            <person name="Merkel B.J."/>
            <person name="Hornburger P."/>
            <person name="Mueller R.-W."/>
            <person name="Bruemmer F."/>
            <person name="Labrenz M."/>
            <person name="Spormann A.M."/>
            <person name="Op den Camp H."/>
            <person name="Overmann J."/>
            <person name="Amann R."/>
            <person name="Jetten M.S.M."/>
            <person name="Mascher T."/>
            <person name="Medema M.H."/>
            <person name="Devos D.P."/>
            <person name="Kaster A.-K."/>
            <person name="Ovreas L."/>
            <person name="Rohde M."/>
            <person name="Galperin M.Y."/>
            <person name="Jogler C."/>
        </authorList>
    </citation>
    <scope>NUCLEOTIDE SEQUENCE [LARGE SCALE GENOMIC DNA]</scope>
    <source>
        <strain evidence="13 14">ETA_A8</strain>
    </source>
</reference>
<comment type="catalytic activity">
    <reaction evidence="10 11">
        <text>L-glutamine + H2O = L-glutamate + NH4(+)</text>
        <dbReference type="Rhea" id="RHEA:15889"/>
        <dbReference type="ChEBI" id="CHEBI:15377"/>
        <dbReference type="ChEBI" id="CHEBI:28938"/>
        <dbReference type="ChEBI" id="CHEBI:29985"/>
        <dbReference type="ChEBI" id="CHEBI:58359"/>
    </reaction>
</comment>
<dbReference type="RefSeq" id="WP_145090223.1">
    <property type="nucleotide sequence ID" value="NZ_CP036274.1"/>
</dbReference>
<evidence type="ECO:0000256" key="1">
    <source>
        <dbReference type="ARBA" id="ARBA00004812"/>
    </source>
</evidence>
<feature type="region of interest" description="CPSase" evidence="11">
    <location>
        <begin position="1"/>
        <end position="192"/>
    </location>
</feature>
<dbReference type="InterPro" id="IPR050472">
    <property type="entry name" value="Anth_synth/Amidotransfase"/>
</dbReference>
<dbReference type="SUPFAM" id="SSF52021">
    <property type="entry name" value="Carbamoyl phosphate synthetase, small subunit N-terminal domain"/>
    <property type="match status" value="1"/>
</dbReference>
<dbReference type="SMART" id="SM01097">
    <property type="entry name" value="CPSase_sm_chain"/>
    <property type="match status" value="1"/>
</dbReference>
<keyword evidence="6 11" id="KW-0067">ATP-binding</keyword>
<feature type="binding site" evidence="11">
    <location>
        <position position="269"/>
    </location>
    <ligand>
        <name>L-glutamine</name>
        <dbReference type="ChEBI" id="CHEBI:58359"/>
    </ligand>
</feature>
<keyword evidence="14" id="KW-1185">Reference proteome</keyword>
<evidence type="ECO:0000256" key="9">
    <source>
        <dbReference type="ARBA" id="ARBA00048816"/>
    </source>
</evidence>
<dbReference type="Gene3D" id="3.40.50.880">
    <property type="match status" value="1"/>
</dbReference>
<evidence type="ECO:0000256" key="4">
    <source>
        <dbReference type="ARBA" id="ARBA00022598"/>
    </source>
</evidence>
<feature type="active site" evidence="11">
    <location>
        <position position="352"/>
    </location>
</feature>
<dbReference type="AlphaFoldDB" id="A0A517YDD5"/>
<dbReference type="NCBIfam" id="NF009475">
    <property type="entry name" value="PRK12838.1"/>
    <property type="match status" value="1"/>
</dbReference>
<feature type="active site" description="Nucleophile" evidence="11">
    <location>
        <position position="268"/>
    </location>
</feature>
<evidence type="ECO:0000256" key="10">
    <source>
        <dbReference type="ARBA" id="ARBA00049285"/>
    </source>
</evidence>
<evidence type="ECO:0000256" key="5">
    <source>
        <dbReference type="ARBA" id="ARBA00022741"/>
    </source>
</evidence>
<protein>
    <recommendedName>
        <fullName evidence="11">Carbamoyl phosphate synthase small chain</fullName>
        <ecNumber evidence="11">6.3.5.5</ecNumber>
    </recommendedName>
    <alternativeName>
        <fullName evidence="11">Carbamoyl phosphate synthetase glutamine chain</fullName>
    </alternativeName>
</protein>
<dbReference type="Pfam" id="PF00988">
    <property type="entry name" value="CPSase_sm_chain"/>
    <property type="match status" value="1"/>
</dbReference>
<dbReference type="InterPro" id="IPR029062">
    <property type="entry name" value="Class_I_gatase-like"/>
</dbReference>
<dbReference type="GO" id="GO:0004088">
    <property type="term" value="F:carbamoyl-phosphate synthase (glutamine-hydrolyzing) activity"/>
    <property type="evidence" value="ECO:0007669"/>
    <property type="project" value="UniProtKB-UniRule"/>
</dbReference>
<comment type="pathway">
    <text evidence="1 11">Pyrimidine metabolism; UMP biosynthesis via de novo pathway; (S)-dihydroorotate from bicarbonate: step 1/3.</text>
</comment>
<dbReference type="PRINTS" id="PR00097">
    <property type="entry name" value="ANTSNTHASEII"/>
</dbReference>
<dbReference type="FunFam" id="3.40.50.880:FF:000029">
    <property type="entry name" value="Carbamoyl-phosphate synthase small chain"/>
    <property type="match status" value="1"/>
</dbReference>
<evidence type="ECO:0000256" key="7">
    <source>
        <dbReference type="ARBA" id="ARBA00022962"/>
    </source>
</evidence>
<dbReference type="PRINTS" id="PR00096">
    <property type="entry name" value="GATASE"/>
</dbReference>
<feature type="binding site" evidence="11">
    <location>
        <position position="312"/>
    </location>
    <ligand>
        <name>L-glutamine</name>
        <dbReference type="ChEBI" id="CHEBI:58359"/>
    </ligand>
</feature>
<evidence type="ECO:0000313" key="14">
    <source>
        <dbReference type="Proteomes" id="UP000315017"/>
    </source>
</evidence>
<evidence type="ECO:0000256" key="2">
    <source>
        <dbReference type="ARBA" id="ARBA00005077"/>
    </source>
</evidence>
<proteinExistence type="inferred from homology"/>
<gene>
    <name evidence="11 13" type="primary">carA</name>
    <name evidence="13" type="ORF">ETAA8_33500</name>
</gene>
<dbReference type="InterPro" id="IPR002474">
    <property type="entry name" value="CarbamoylP_synth_ssu_N"/>
</dbReference>
<dbReference type="OrthoDB" id="9804328at2"/>
<dbReference type="Proteomes" id="UP000315017">
    <property type="component" value="Chromosome"/>
</dbReference>
<comment type="subunit">
    <text evidence="11">Composed of two chains; the small (or glutamine) chain promotes the hydrolysis of glutamine to ammonia, which is used by the large (or ammonia) chain to synthesize carbamoyl phosphate. Tetramer of heterodimers (alpha,beta)4.</text>
</comment>
<dbReference type="EMBL" id="CP036274">
    <property type="protein sequence ID" value="QDU28250.1"/>
    <property type="molecule type" value="Genomic_DNA"/>
</dbReference>
<dbReference type="UniPathway" id="UPA00070">
    <property type="reaction ID" value="UER00115"/>
</dbReference>
<feature type="binding site" evidence="11">
    <location>
        <position position="243"/>
    </location>
    <ligand>
        <name>L-glutamine</name>
        <dbReference type="ChEBI" id="CHEBI:58359"/>
    </ligand>
</feature>
<feature type="active site" evidence="11">
    <location>
        <position position="354"/>
    </location>
</feature>
<dbReference type="SUPFAM" id="SSF52317">
    <property type="entry name" value="Class I glutamine amidotransferase-like"/>
    <property type="match status" value="1"/>
</dbReference>
<dbReference type="GO" id="GO:0044205">
    <property type="term" value="P:'de novo' UMP biosynthetic process"/>
    <property type="evidence" value="ECO:0007669"/>
    <property type="project" value="UniProtKB-UniRule"/>
</dbReference>
<dbReference type="Pfam" id="PF00117">
    <property type="entry name" value="GATase"/>
    <property type="match status" value="1"/>
</dbReference>
<dbReference type="PRINTS" id="PR00099">
    <property type="entry name" value="CPSGATASE"/>
</dbReference>
<keyword evidence="7 11" id="KW-0315">Glutamine amidotransferase</keyword>
<dbReference type="PANTHER" id="PTHR43418">
    <property type="entry name" value="MULTIFUNCTIONAL TRYPTOPHAN BIOSYNTHESIS PROTEIN-RELATED"/>
    <property type="match status" value="1"/>
</dbReference>
<comment type="pathway">
    <text evidence="2 11">Amino-acid biosynthesis; L-arginine biosynthesis; carbamoyl phosphate from bicarbonate: step 1/1.</text>
</comment>
<dbReference type="InterPro" id="IPR006274">
    <property type="entry name" value="CarbamoylP_synth_ssu"/>
</dbReference>
<keyword evidence="4 11" id="KW-0436">Ligase</keyword>
<dbReference type="GO" id="GO:0005524">
    <property type="term" value="F:ATP binding"/>
    <property type="evidence" value="ECO:0007669"/>
    <property type="project" value="UniProtKB-UniRule"/>
</dbReference>
<keyword evidence="8 11" id="KW-0665">Pyrimidine biosynthesis</keyword>
<dbReference type="NCBIfam" id="TIGR01368">
    <property type="entry name" value="CPSaseIIsmall"/>
    <property type="match status" value="1"/>
</dbReference>
<feature type="binding site" evidence="11">
    <location>
        <position position="313"/>
    </location>
    <ligand>
        <name>L-glutamine</name>
        <dbReference type="ChEBI" id="CHEBI:58359"/>
    </ligand>
</feature>
<dbReference type="InterPro" id="IPR017926">
    <property type="entry name" value="GATASE"/>
</dbReference>
<keyword evidence="11" id="KW-0055">Arginine biosynthesis</keyword>
<comment type="function">
    <text evidence="11">Small subunit of the glutamine-dependent carbamoyl phosphate synthetase (CPSase). CPSase catalyzes the formation of carbamoyl phosphate from the ammonia moiety of glutamine, carbonate, and phosphate donated by ATP, constituting the first step of 2 biosynthetic pathways, one leading to arginine and/or urea and the other to pyrimidine nucleotides. The small subunit (glutamine amidotransferase) binds and cleaves glutamine to supply the large subunit with the substrate ammonia.</text>
</comment>
<evidence type="ECO:0000256" key="3">
    <source>
        <dbReference type="ARBA" id="ARBA00007800"/>
    </source>
</evidence>
<evidence type="ECO:0000313" key="13">
    <source>
        <dbReference type="EMBL" id="QDU28250.1"/>
    </source>
</evidence>
<dbReference type="UniPathway" id="UPA00068">
    <property type="reaction ID" value="UER00171"/>
</dbReference>
<keyword evidence="5 11" id="KW-0547">Nucleotide-binding</keyword>
<dbReference type="FunFam" id="3.50.30.20:FF:000001">
    <property type="entry name" value="Carbamoyl-phosphate synthase small chain"/>
    <property type="match status" value="1"/>
</dbReference>
<keyword evidence="11" id="KW-0028">Amino-acid biosynthesis</keyword>
<accession>A0A517YDD5</accession>
<dbReference type="EC" id="6.3.5.5" evidence="11"/>
<dbReference type="GO" id="GO:0006207">
    <property type="term" value="P:'de novo' pyrimidine nucleobase biosynthetic process"/>
    <property type="evidence" value="ECO:0007669"/>
    <property type="project" value="InterPro"/>
</dbReference>
<dbReference type="HAMAP" id="MF_01209">
    <property type="entry name" value="CPSase_S_chain"/>
    <property type="match status" value="1"/>
</dbReference>
<dbReference type="GO" id="GO:0004359">
    <property type="term" value="F:glutaminase activity"/>
    <property type="evidence" value="ECO:0007669"/>
    <property type="project" value="RHEA"/>
</dbReference>
<feature type="binding site" evidence="11">
    <location>
        <position position="241"/>
    </location>
    <ligand>
        <name>L-glutamine</name>
        <dbReference type="ChEBI" id="CHEBI:58359"/>
    </ligand>
</feature>
<evidence type="ECO:0000256" key="6">
    <source>
        <dbReference type="ARBA" id="ARBA00022840"/>
    </source>
</evidence>
<dbReference type="InterPro" id="IPR035686">
    <property type="entry name" value="CPSase_GATase1"/>
</dbReference>
<evidence type="ECO:0000259" key="12">
    <source>
        <dbReference type="SMART" id="SM01097"/>
    </source>
</evidence>
<feature type="binding site" evidence="11">
    <location>
        <position position="47"/>
    </location>
    <ligand>
        <name>L-glutamine</name>
        <dbReference type="ChEBI" id="CHEBI:58359"/>
    </ligand>
</feature>
<organism evidence="13 14">
    <name type="scientific">Anatilimnocola aggregata</name>
    <dbReference type="NCBI Taxonomy" id="2528021"/>
    <lineage>
        <taxon>Bacteria</taxon>
        <taxon>Pseudomonadati</taxon>
        <taxon>Planctomycetota</taxon>
        <taxon>Planctomycetia</taxon>
        <taxon>Pirellulales</taxon>
        <taxon>Pirellulaceae</taxon>
        <taxon>Anatilimnocola</taxon>
    </lineage>
</organism>
<dbReference type="Gene3D" id="3.50.30.20">
    <property type="entry name" value="Carbamoyl-phosphate synthase small subunit, N-terminal domain"/>
    <property type="match status" value="1"/>
</dbReference>
<feature type="binding site" evidence="11">
    <location>
        <position position="310"/>
    </location>
    <ligand>
        <name>L-glutamine</name>
        <dbReference type="ChEBI" id="CHEBI:58359"/>
    </ligand>
</feature>
<feature type="binding site" evidence="11">
    <location>
        <position position="272"/>
    </location>
    <ligand>
        <name>L-glutamine</name>
        <dbReference type="ChEBI" id="CHEBI:58359"/>
    </ligand>
</feature>
<dbReference type="PROSITE" id="PS51273">
    <property type="entry name" value="GATASE_TYPE_1"/>
    <property type="match status" value="1"/>
</dbReference>
<dbReference type="PANTHER" id="PTHR43418:SF7">
    <property type="entry name" value="CARBAMOYL-PHOSPHATE SYNTHASE SMALL CHAIN"/>
    <property type="match status" value="1"/>
</dbReference>
<feature type="domain" description="Carbamoyl-phosphate synthase small subunit N-terminal" evidence="12">
    <location>
        <begin position="3"/>
        <end position="133"/>
    </location>
</feature>
<dbReference type="KEGG" id="aagg:ETAA8_33500"/>